<dbReference type="EMBL" id="LBFC01000001">
    <property type="protein sequence ID" value="ONN28143.1"/>
    <property type="molecule type" value="Genomic_DNA"/>
</dbReference>
<evidence type="ECO:0000313" key="3">
    <source>
        <dbReference type="EMBL" id="ONN28143.1"/>
    </source>
</evidence>
<evidence type="ECO:0000259" key="2">
    <source>
        <dbReference type="Pfam" id="PF01551"/>
    </source>
</evidence>
<feature type="domain" description="M23ase beta-sheet core" evidence="2">
    <location>
        <begin position="45"/>
        <end position="102"/>
    </location>
</feature>
<protein>
    <submittedName>
        <fullName evidence="3">Peptidase M23</fullName>
    </submittedName>
</protein>
<keyword evidence="4" id="KW-1185">Reference proteome</keyword>
<dbReference type="PANTHER" id="PTHR21666:SF289">
    <property type="entry name" value="L-ALA--D-GLU ENDOPEPTIDASE"/>
    <property type="match status" value="1"/>
</dbReference>
<comment type="caution">
    <text evidence="3">The sequence shown here is derived from an EMBL/GenBank/DDBJ whole genome shotgun (WGS) entry which is preliminary data.</text>
</comment>
<dbReference type="InterPro" id="IPR016047">
    <property type="entry name" value="M23ase_b-sheet_dom"/>
</dbReference>
<dbReference type="Pfam" id="PF01551">
    <property type="entry name" value="Peptidase_M23"/>
    <property type="match status" value="1"/>
</dbReference>
<keyword evidence="1" id="KW-0732">Signal</keyword>
<accession>A0ABX3IJW2</accession>
<dbReference type="InterPro" id="IPR050570">
    <property type="entry name" value="Cell_wall_metabolism_enzyme"/>
</dbReference>
<gene>
    <name evidence="3" type="ORF">XJ44_00230</name>
</gene>
<organism evidence="3 4">
    <name type="scientific">Thermosipho affectus</name>
    <dbReference type="NCBI Taxonomy" id="660294"/>
    <lineage>
        <taxon>Bacteria</taxon>
        <taxon>Thermotogati</taxon>
        <taxon>Thermotogota</taxon>
        <taxon>Thermotogae</taxon>
        <taxon>Thermotogales</taxon>
        <taxon>Fervidobacteriaceae</taxon>
        <taxon>Thermosipho</taxon>
    </lineage>
</organism>
<dbReference type="RefSeq" id="WP_077197697.1">
    <property type="nucleotide sequence ID" value="NZ_LBFC01000001.1"/>
</dbReference>
<dbReference type="Gene3D" id="2.70.70.10">
    <property type="entry name" value="Glucose Permease (Domain IIA)"/>
    <property type="match status" value="1"/>
</dbReference>
<evidence type="ECO:0000313" key="4">
    <source>
        <dbReference type="Proteomes" id="UP000242616"/>
    </source>
</evidence>
<evidence type="ECO:0000256" key="1">
    <source>
        <dbReference type="ARBA" id="ARBA00022729"/>
    </source>
</evidence>
<name>A0ABX3IJW2_9BACT</name>
<dbReference type="SUPFAM" id="SSF51261">
    <property type="entry name" value="Duplicated hybrid motif"/>
    <property type="match status" value="2"/>
</dbReference>
<reference evidence="3 4" key="1">
    <citation type="submission" date="2015-06" db="EMBL/GenBank/DDBJ databases">
        <title>Genome sequencing of Thermotogales isolates from hydrothermal vents.</title>
        <authorList>
            <person name="Haverkamp T.H."/>
            <person name="Kublanov I.V."/>
            <person name="Nesbo C.L."/>
        </authorList>
    </citation>
    <scope>NUCLEOTIDE SEQUENCE [LARGE SCALE GENOMIC DNA]</scope>
    <source>
        <strain evidence="4">ik275mar</strain>
    </source>
</reference>
<sequence>MKKNLFLLIVFISVLSFSGFIPPVDDSYLTSSFAEFRSTGNSPHFHGGIDFSTFSKEGIPIRAIYEGYVVRLELNDPIYGNIIVLQHPNGYRSLYAHLRSFNYVLQPIVDDVVKEFQNEKVVIEFSDNEISFSKGDVIAYSGKTGEAVKPHCHIEIRNHDESILVDPLEFFEIAPPEGDIILKELIIDGKKVEYNRGSVYTFTGDYPKIEMNAFLKINNNMLGLKEIKLYFANKLMYDILLDEIPMEEFYKPYSVYSKDSIAAGYIYKTYYRLYPEVLGTPIKINNFPTLNTNLDFFQVRIEVFDFWNRKKEFSFNLKRER</sequence>
<dbReference type="PANTHER" id="PTHR21666">
    <property type="entry name" value="PEPTIDASE-RELATED"/>
    <property type="match status" value="1"/>
</dbReference>
<proteinExistence type="predicted"/>
<dbReference type="CDD" id="cd12797">
    <property type="entry name" value="M23_peptidase"/>
    <property type="match status" value="1"/>
</dbReference>
<dbReference type="InterPro" id="IPR011055">
    <property type="entry name" value="Dup_hybrid_motif"/>
</dbReference>
<dbReference type="Proteomes" id="UP000242616">
    <property type="component" value="Unassembled WGS sequence"/>
</dbReference>